<dbReference type="SUPFAM" id="SSF53756">
    <property type="entry name" value="UDP-Glycosyltransferase/glycogen phosphorylase"/>
    <property type="match status" value="1"/>
</dbReference>
<dbReference type="EMBL" id="CP016023">
    <property type="protein sequence ID" value="ANJ74703.1"/>
    <property type="molecule type" value="Genomic_DNA"/>
</dbReference>
<organism evidence="1 2">
    <name type="scientific">Ralstonia insidiosa</name>
    <dbReference type="NCBI Taxonomy" id="190721"/>
    <lineage>
        <taxon>Bacteria</taxon>
        <taxon>Pseudomonadati</taxon>
        <taxon>Pseudomonadota</taxon>
        <taxon>Betaproteobacteria</taxon>
        <taxon>Burkholderiales</taxon>
        <taxon>Burkholderiaceae</taxon>
        <taxon>Ralstonia</taxon>
    </lineage>
</organism>
<sequence>MSRIVFAWELGENHGHLWRLLPIALALQANGHEVMFGLKPMALAQRYLAPHGIRWFACPAPADITPLGREIATYVDILATYGATQPDLLGGMVQAWQHMYAALEPDLVVIEHAPLALLAAKRAGIRSVQVGTGFTIPPTLSPAPCFRPWEADHAEARAQTQAAVERTIQALFDQPQALTTLLTADHTRLLTLPELDHYAASRPPGTTFLGPVPEPDTGERVQWQQPNKPHVFVYLHTQPWLGTVLTALEASGAEVIAVIPDISDELASRHRRLRLFRRPVQMAPLLAGCTLAITHAGHGTALNCLLAGVPMLLLPLHIEQLMVTERVAATGAGLGILPAYVESRFGQVLHDALANPQYRDAARTIAVRYQSLPRDRVLKAVTGLIEDVLAQRC</sequence>
<dbReference type="GeneID" id="61528152"/>
<evidence type="ECO:0000313" key="1">
    <source>
        <dbReference type="EMBL" id="ANJ74703.1"/>
    </source>
</evidence>
<dbReference type="STRING" id="190721.ACS15_4057"/>
<dbReference type="OrthoDB" id="271062at2"/>
<accession>A0A192A2Y3</accession>
<dbReference type="Proteomes" id="UP000078572">
    <property type="component" value="Chromosome 2"/>
</dbReference>
<dbReference type="AlphaFoldDB" id="A0A192A2Y3"/>
<dbReference type="GO" id="GO:0016757">
    <property type="term" value="F:glycosyltransferase activity"/>
    <property type="evidence" value="ECO:0007669"/>
    <property type="project" value="UniProtKB-ARBA"/>
</dbReference>
<reference evidence="2" key="1">
    <citation type="submission" date="2016-06" db="EMBL/GenBank/DDBJ databases">
        <authorList>
            <person name="Xu Y."/>
            <person name="Nagy A."/>
            <person name="Yan X."/>
            <person name="Kim S.W."/>
            <person name="Haley B."/>
            <person name="Liu N.T."/>
            <person name="Nou X."/>
        </authorList>
    </citation>
    <scope>NUCLEOTIDE SEQUENCE [LARGE SCALE GENOMIC DNA]</scope>
    <source>
        <strain evidence="2">ATCC 49129</strain>
    </source>
</reference>
<dbReference type="InterPro" id="IPR010610">
    <property type="entry name" value="EryCIII-like_C"/>
</dbReference>
<proteinExistence type="predicted"/>
<evidence type="ECO:0000313" key="2">
    <source>
        <dbReference type="Proteomes" id="UP000078572"/>
    </source>
</evidence>
<keyword evidence="2" id="KW-1185">Reference proteome</keyword>
<dbReference type="Pfam" id="PF06722">
    <property type="entry name" value="EryCIII-like_C"/>
    <property type="match status" value="1"/>
</dbReference>
<dbReference type="Gene3D" id="3.40.50.2000">
    <property type="entry name" value="Glycogen Phosphorylase B"/>
    <property type="match status" value="2"/>
</dbReference>
<gene>
    <name evidence="1" type="ORF">A9Y76_19165</name>
</gene>
<name>A0A192A2Y3_9RALS</name>
<dbReference type="PANTHER" id="PTHR21015:SF22">
    <property type="entry name" value="GLYCOSYLTRANSFERASE"/>
    <property type="match status" value="1"/>
</dbReference>
<protein>
    <submittedName>
        <fullName evidence="1">Uncharacterized protein</fullName>
    </submittedName>
</protein>
<dbReference type="PANTHER" id="PTHR21015">
    <property type="entry name" value="UDP-N-ACETYLGLUCOSAMINE--N-ACETYLMURAMYL-(PENTAPEPTIDE) PYROPHOSPHORYL-UNDECAPRENOL N-ACETYLGLUCOSAMINE TRANSFERASE 1"/>
    <property type="match status" value="1"/>
</dbReference>
<dbReference type="RefSeq" id="WP_064806767.1">
    <property type="nucleotide sequence ID" value="NZ_CP016023.1"/>
</dbReference>